<organism evidence="9">
    <name type="scientific">Tanacetum cinerariifolium</name>
    <name type="common">Dalmatian daisy</name>
    <name type="synonym">Chrysanthemum cinerariifolium</name>
    <dbReference type="NCBI Taxonomy" id="118510"/>
    <lineage>
        <taxon>Eukaryota</taxon>
        <taxon>Viridiplantae</taxon>
        <taxon>Streptophyta</taxon>
        <taxon>Embryophyta</taxon>
        <taxon>Tracheophyta</taxon>
        <taxon>Spermatophyta</taxon>
        <taxon>Magnoliopsida</taxon>
        <taxon>eudicotyledons</taxon>
        <taxon>Gunneridae</taxon>
        <taxon>Pentapetalae</taxon>
        <taxon>asterids</taxon>
        <taxon>campanulids</taxon>
        <taxon>Asterales</taxon>
        <taxon>Asteraceae</taxon>
        <taxon>Asteroideae</taxon>
        <taxon>Anthemideae</taxon>
        <taxon>Anthemidinae</taxon>
        <taxon>Tanacetum</taxon>
    </lineage>
</organism>
<evidence type="ECO:0000256" key="4">
    <source>
        <dbReference type="ARBA" id="ARBA00022759"/>
    </source>
</evidence>
<keyword evidence="5" id="KW-0378">Hydrolase</keyword>
<dbReference type="GO" id="GO:0003676">
    <property type="term" value="F:nucleic acid binding"/>
    <property type="evidence" value="ECO:0007669"/>
    <property type="project" value="InterPro"/>
</dbReference>
<evidence type="ECO:0000256" key="7">
    <source>
        <dbReference type="SAM" id="MobiDB-lite"/>
    </source>
</evidence>
<dbReference type="Gene3D" id="3.30.420.10">
    <property type="entry name" value="Ribonuclease H-like superfamily/Ribonuclease H"/>
    <property type="match status" value="1"/>
</dbReference>
<evidence type="ECO:0000259" key="8">
    <source>
        <dbReference type="Pfam" id="PF17917"/>
    </source>
</evidence>
<evidence type="ECO:0000313" key="9">
    <source>
        <dbReference type="EMBL" id="GEU57471.1"/>
    </source>
</evidence>
<dbReference type="SUPFAM" id="SSF56672">
    <property type="entry name" value="DNA/RNA polymerases"/>
    <property type="match status" value="1"/>
</dbReference>
<proteinExistence type="predicted"/>
<dbReference type="PANTHER" id="PTHR48475:SF2">
    <property type="entry name" value="RIBONUCLEASE H"/>
    <property type="match status" value="1"/>
</dbReference>
<sequence>MRKLDRKHSFRKREKENARREKKFKGLVNVRSDRMDFPHNKKGLDTVGMVRGKGYMKRPYEKIEKWMDNEISFPSVPRYRLVDSFIILEAYIEGFQVRRIYVDGGSFLEVMYEHCFRNLGSDTRAKPRESRVPLVGFSSEVNYPLGIIDLSVTTGELDRVGTVIMEFAVVKCHSPNNVILGRSGMRSLGAVASTIHSMIKFSTTNEIATMTRSRNVQTKKTFAEQRPHKKLFVINKLIAAPATLNALMKDEELMVYLSTADEAVSVVLLVERNGRQMPIHYLSRSLQGVEVNYSLMEKLALALVHADIRLRRYFQGHAIKVATDKEINRILNIPEASGRLAKIVKGQGGTNNSGPRGRGRCMEFVYRRSLQRSWIRSKTHLNRLGRHVKYYYALRLNFNNSNNDIEYEALLTGLKIAKGMKVKNIHTFVDLKLVASKVEGSYEVRGEKTNKYKEKVLEVDESLCIDLGYGVLSLLDTAYCSSILRGF</sequence>
<feature type="region of interest" description="Disordered" evidence="7">
    <location>
        <begin position="1"/>
        <end position="20"/>
    </location>
</feature>
<feature type="compositionally biased region" description="Basic residues" evidence="7">
    <location>
        <begin position="1"/>
        <end position="12"/>
    </location>
</feature>
<dbReference type="SUPFAM" id="SSF53098">
    <property type="entry name" value="Ribonuclease H-like"/>
    <property type="match status" value="1"/>
</dbReference>
<dbReference type="InterPro" id="IPR043502">
    <property type="entry name" value="DNA/RNA_pol_sf"/>
</dbReference>
<dbReference type="GO" id="GO:0016787">
    <property type="term" value="F:hydrolase activity"/>
    <property type="evidence" value="ECO:0007669"/>
    <property type="project" value="UniProtKB-KW"/>
</dbReference>
<dbReference type="EMBL" id="BKCJ010003837">
    <property type="protein sequence ID" value="GEU57471.1"/>
    <property type="molecule type" value="Genomic_DNA"/>
</dbReference>
<name>A0A6L2L6L0_TANCI</name>
<evidence type="ECO:0000256" key="6">
    <source>
        <dbReference type="ARBA" id="ARBA00022918"/>
    </source>
</evidence>
<feature type="domain" description="Reverse transcriptase RNase H-like" evidence="8">
    <location>
        <begin position="251"/>
        <end position="343"/>
    </location>
</feature>
<keyword evidence="6 9" id="KW-0695">RNA-directed DNA polymerase</keyword>
<evidence type="ECO:0000256" key="5">
    <source>
        <dbReference type="ARBA" id="ARBA00022801"/>
    </source>
</evidence>
<comment type="caution">
    <text evidence="9">The sequence shown here is derived from an EMBL/GenBank/DDBJ whole genome shotgun (WGS) entry which is preliminary data.</text>
</comment>
<protein>
    <submittedName>
        <fullName evidence="9">Reverse transcriptase domain-containing protein</fullName>
    </submittedName>
</protein>
<dbReference type="GO" id="GO:0004519">
    <property type="term" value="F:endonuclease activity"/>
    <property type="evidence" value="ECO:0007669"/>
    <property type="project" value="UniProtKB-KW"/>
</dbReference>
<keyword evidence="2" id="KW-0548">Nucleotidyltransferase</keyword>
<dbReference type="InterPro" id="IPR012337">
    <property type="entry name" value="RNaseH-like_sf"/>
</dbReference>
<evidence type="ECO:0000256" key="1">
    <source>
        <dbReference type="ARBA" id="ARBA00022679"/>
    </source>
</evidence>
<evidence type="ECO:0000256" key="3">
    <source>
        <dbReference type="ARBA" id="ARBA00022722"/>
    </source>
</evidence>
<dbReference type="PANTHER" id="PTHR48475">
    <property type="entry name" value="RIBONUCLEASE H"/>
    <property type="match status" value="1"/>
</dbReference>
<dbReference type="GO" id="GO:0003964">
    <property type="term" value="F:RNA-directed DNA polymerase activity"/>
    <property type="evidence" value="ECO:0007669"/>
    <property type="project" value="UniProtKB-KW"/>
</dbReference>
<gene>
    <name evidence="9" type="ORF">Tci_029449</name>
</gene>
<reference evidence="9" key="1">
    <citation type="journal article" date="2019" name="Sci. Rep.">
        <title>Draft genome of Tanacetum cinerariifolium, the natural source of mosquito coil.</title>
        <authorList>
            <person name="Yamashiro T."/>
            <person name="Shiraishi A."/>
            <person name="Satake H."/>
            <person name="Nakayama K."/>
        </authorList>
    </citation>
    <scope>NUCLEOTIDE SEQUENCE</scope>
</reference>
<dbReference type="InterPro" id="IPR036397">
    <property type="entry name" value="RNaseH_sf"/>
</dbReference>
<dbReference type="AlphaFoldDB" id="A0A6L2L6L0"/>
<accession>A0A6L2L6L0</accession>
<evidence type="ECO:0000256" key="2">
    <source>
        <dbReference type="ARBA" id="ARBA00022695"/>
    </source>
</evidence>
<dbReference type="InterPro" id="IPR041373">
    <property type="entry name" value="RT_RNaseH"/>
</dbReference>
<keyword evidence="1" id="KW-0808">Transferase</keyword>
<dbReference type="Pfam" id="PF17917">
    <property type="entry name" value="RT_RNaseH"/>
    <property type="match status" value="1"/>
</dbReference>
<keyword evidence="4" id="KW-0255">Endonuclease</keyword>
<keyword evidence="3" id="KW-0540">Nuclease</keyword>